<evidence type="ECO:0000259" key="11">
    <source>
        <dbReference type="PROSITE" id="PS50262"/>
    </source>
</evidence>
<dbReference type="Gene3D" id="1.20.1070.10">
    <property type="entry name" value="Rhodopsin 7-helix transmembrane proteins"/>
    <property type="match status" value="1"/>
</dbReference>
<feature type="transmembrane region" description="Helical" evidence="10">
    <location>
        <begin position="134"/>
        <end position="152"/>
    </location>
</feature>
<dbReference type="InterPro" id="IPR017452">
    <property type="entry name" value="GPCR_Rhodpsn_7TM"/>
</dbReference>
<evidence type="ECO:0000256" key="7">
    <source>
        <dbReference type="ARBA" id="ARBA00023170"/>
    </source>
</evidence>
<keyword evidence="8 9" id="KW-0807">Transducer</keyword>
<dbReference type="PRINTS" id="PR01012">
    <property type="entry name" value="NRPEPTIDEYR"/>
</dbReference>
<keyword evidence="7 9" id="KW-0675">Receptor</keyword>
<dbReference type="SUPFAM" id="SSF81321">
    <property type="entry name" value="Family A G protein-coupled receptor-like"/>
    <property type="match status" value="1"/>
</dbReference>
<feature type="transmembrane region" description="Helical" evidence="10">
    <location>
        <begin position="225"/>
        <end position="246"/>
    </location>
</feature>
<comment type="subcellular location">
    <subcellularLocation>
        <location evidence="1">Membrane</location>
        <topology evidence="1">Multi-pass membrane protein</topology>
    </subcellularLocation>
</comment>
<dbReference type="GO" id="GO:0004983">
    <property type="term" value="F:neuropeptide Y receptor activity"/>
    <property type="evidence" value="ECO:0007669"/>
    <property type="project" value="InterPro"/>
</dbReference>
<dbReference type="EnsemblMetazoa" id="XM_030980140">
    <property type="protein sequence ID" value="XP_030836000"/>
    <property type="gene ID" value="LOC580668"/>
</dbReference>
<keyword evidence="5 9" id="KW-0297">G-protein coupled receptor</keyword>
<organism evidence="12 13">
    <name type="scientific">Strongylocentrotus purpuratus</name>
    <name type="common">Purple sea urchin</name>
    <dbReference type="NCBI Taxonomy" id="7668"/>
    <lineage>
        <taxon>Eukaryota</taxon>
        <taxon>Metazoa</taxon>
        <taxon>Echinodermata</taxon>
        <taxon>Eleutherozoa</taxon>
        <taxon>Echinozoa</taxon>
        <taxon>Echinoidea</taxon>
        <taxon>Euechinoidea</taxon>
        <taxon>Echinacea</taxon>
        <taxon>Camarodonta</taxon>
        <taxon>Echinidea</taxon>
        <taxon>Strongylocentrotidae</taxon>
        <taxon>Strongylocentrotus</taxon>
    </lineage>
</organism>
<sequence>MEGVEDPFVYSFHGELKNKSLDYLLALLNLSDAKDFLDYYDYDFHYIAHDLSTTADILLITCYTIIFVLALSGNLLVIFVVARKRYMQTAINIFFASLAISDLLIAVFCIPFTLIEATTVDWVLGPFMCKALNYVTSVGVVSSILAMMSIAVERHQAICHPLRSRVIQTPRRAVFLLTFLWIMSMTFVSPFLFVLQLETKIDPMTGSRYRFCRERWYNPQQQKNYTLLLVLLLYVSPLFVMIVLYMQVVHKLWIRKPIAPADSVVTHNPGINTATSLRYKKRAIKMILMVVGLFSVCWLPYHVVVLMRDFSFMQDGERNRLLFAAVQLVGLSNSCNNPIVYAFLNDNFKRNFVKVLCRHRQFAKMKGSSNNNVIVKPFAMATI</sequence>
<evidence type="ECO:0000256" key="2">
    <source>
        <dbReference type="ARBA" id="ARBA00010663"/>
    </source>
</evidence>
<evidence type="ECO:0000256" key="1">
    <source>
        <dbReference type="ARBA" id="ARBA00004141"/>
    </source>
</evidence>
<accession>A0A7M7NK24</accession>
<dbReference type="InterPro" id="IPR000276">
    <property type="entry name" value="GPCR_Rhodpsn"/>
</dbReference>
<dbReference type="PANTHER" id="PTHR45695">
    <property type="entry name" value="LEUCOKININ RECEPTOR-RELATED"/>
    <property type="match status" value="1"/>
</dbReference>
<dbReference type="Proteomes" id="UP000007110">
    <property type="component" value="Unassembled WGS sequence"/>
</dbReference>
<feature type="transmembrane region" description="Helical" evidence="10">
    <location>
        <begin position="321"/>
        <end position="344"/>
    </location>
</feature>
<feature type="transmembrane region" description="Helical" evidence="10">
    <location>
        <begin position="93"/>
        <end position="114"/>
    </location>
</feature>
<evidence type="ECO:0000256" key="5">
    <source>
        <dbReference type="ARBA" id="ARBA00023040"/>
    </source>
</evidence>
<dbReference type="GO" id="GO:0032870">
    <property type="term" value="P:cellular response to hormone stimulus"/>
    <property type="evidence" value="ECO:0000318"/>
    <property type="project" value="GO_Central"/>
</dbReference>
<dbReference type="PANTHER" id="PTHR45695:SF9">
    <property type="entry name" value="LEUCOKININ RECEPTOR"/>
    <property type="match status" value="1"/>
</dbReference>
<dbReference type="KEGG" id="spu:580668"/>
<evidence type="ECO:0000256" key="3">
    <source>
        <dbReference type="ARBA" id="ARBA00022692"/>
    </source>
</evidence>
<feature type="transmembrane region" description="Helical" evidence="10">
    <location>
        <begin position="57"/>
        <end position="81"/>
    </location>
</feature>
<dbReference type="RefSeq" id="XP_030836000.1">
    <property type="nucleotide sequence ID" value="XM_030980140.1"/>
</dbReference>
<reference evidence="13" key="1">
    <citation type="submission" date="2015-02" db="EMBL/GenBank/DDBJ databases">
        <title>Genome sequencing for Strongylocentrotus purpuratus.</title>
        <authorList>
            <person name="Murali S."/>
            <person name="Liu Y."/>
            <person name="Vee V."/>
            <person name="English A."/>
            <person name="Wang M."/>
            <person name="Skinner E."/>
            <person name="Han Y."/>
            <person name="Muzny D.M."/>
            <person name="Worley K.C."/>
            <person name="Gibbs R.A."/>
        </authorList>
    </citation>
    <scope>NUCLEOTIDE SEQUENCE</scope>
</reference>
<dbReference type="PROSITE" id="PS00237">
    <property type="entry name" value="G_PROTEIN_RECEP_F1_1"/>
    <property type="match status" value="1"/>
</dbReference>
<keyword evidence="3 9" id="KW-0812">Transmembrane</keyword>
<evidence type="ECO:0000256" key="8">
    <source>
        <dbReference type="ARBA" id="ARBA00023224"/>
    </source>
</evidence>
<feature type="domain" description="G-protein coupled receptors family 1 profile" evidence="11">
    <location>
        <begin position="73"/>
        <end position="341"/>
    </location>
</feature>
<dbReference type="CDD" id="cd15205">
    <property type="entry name" value="7tmA_QRFPR"/>
    <property type="match status" value="1"/>
</dbReference>
<dbReference type="GO" id="GO:0007186">
    <property type="term" value="P:G protein-coupled receptor signaling pathway"/>
    <property type="evidence" value="ECO:0000318"/>
    <property type="project" value="GO_Central"/>
</dbReference>
<evidence type="ECO:0000256" key="9">
    <source>
        <dbReference type="RuleBase" id="RU000688"/>
    </source>
</evidence>
<dbReference type="InterPro" id="IPR000611">
    <property type="entry name" value="NPY_rcpt"/>
</dbReference>
<dbReference type="PROSITE" id="PS50262">
    <property type="entry name" value="G_PROTEIN_RECEP_F1_2"/>
    <property type="match status" value="1"/>
</dbReference>
<keyword evidence="13" id="KW-1185">Reference proteome</keyword>
<name>A0A7M7NK24_STRPU</name>
<dbReference type="GeneID" id="580668"/>
<evidence type="ECO:0000256" key="10">
    <source>
        <dbReference type="SAM" id="Phobius"/>
    </source>
</evidence>
<protein>
    <recommendedName>
        <fullName evidence="11">G-protein coupled receptors family 1 profile domain-containing protein</fullName>
    </recommendedName>
</protein>
<keyword evidence="4 10" id="KW-1133">Transmembrane helix</keyword>
<dbReference type="PRINTS" id="PR00237">
    <property type="entry name" value="GPCRRHODOPSN"/>
</dbReference>
<evidence type="ECO:0000256" key="4">
    <source>
        <dbReference type="ARBA" id="ARBA00022989"/>
    </source>
</evidence>
<dbReference type="OrthoDB" id="9979846at2759"/>
<dbReference type="Pfam" id="PF00001">
    <property type="entry name" value="7tm_1"/>
    <property type="match status" value="1"/>
</dbReference>
<dbReference type="AlphaFoldDB" id="A0A7M7NK24"/>
<dbReference type="GO" id="GO:0004930">
    <property type="term" value="F:G protein-coupled receptor activity"/>
    <property type="evidence" value="ECO:0000318"/>
    <property type="project" value="GO_Central"/>
</dbReference>
<dbReference type="OMA" id="IHMMIEY"/>
<feature type="transmembrane region" description="Helical" evidence="10">
    <location>
        <begin position="283"/>
        <end position="301"/>
    </location>
</feature>
<proteinExistence type="inferred from homology"/>
<comment type="similarity">
    <text evidence="2 9">Belongs to the G-protein coupled receptor 1 family.</text>
</comment>
<dbReference type="GO" id="GO:0005886">
    <property type="term" value="C:plasma membrane"/>
    <property type="evidence" value="ECO:0000318"/>
    <property type="project" value="GO_Central"/>
</dbReference>
<evidence type="ECO:0000256" key="6">
    <source>
        <dbReference type="ARBA" id="ARBA00023136"/>
    </source>
</evidence>
<feature type="transmembrane region" description="Helical" evidence="10">
    <location>
        <begin position="173"/>
        <end position="195"/>
    </location>
</feature>
<dbReference type="InParanoid" id="A0A7M7NK24"/>
<reference evidence="12" key="2">
    <citation type="submission" date="2021-01" db="UniProtKB">
        <authorList>
            <consortium name="EnsemblMetazoa"/>
        </authorList>
    </citation>
    <scope>IDENTIFICATION</scope>
</reference>
<keyword evidence="6 10" id="KW-0472">Membrane</keyword>
<evidence type="ECO:0000313" key="13">
    <source>
        <dbReference type="Proteomes" id="UP000007110"/>
    </source>
</evidence>
<evidence type="ECO:0000313" key="12">
    <source>
        <dbReference type="EnsemblMetazoa" id="XP_030836000"/>
    </source>
</evidence>